<evidence type="ECO:0000313" key="2">
    <source>
        <dbReference type="Proteomes" id="UP001201812"/>
    </source>
</evidence>
<dbReference type="AlphaFoldDB" id="A0AAD4MK70"/>
<evidence type="ECO:0000313" key="1">
    <source>
        <dbReference type="EMBL" id="KAI1693251.1"/>
    </source>
</evidence>
<comment type="caution">
    <text evidence="1">The sequence shown here is derived from an EMBL/GenBank/DDBJ whole genome shotgun (WGS) entry which is preliminary data.</text>
</comment>
<keyword evidence="2" id="KW-1185">Reference proteome</keyword>
<gene>
    <name evidence="1" type="ORF">DdX_20762</name>
</gene>
<protein>
    <submittedName>
        <fullName evidence="1">Uncharacterized protein</fullName>
    </submittedName>
</protein>
<organism evidence="1 2">
    <name type="scientific">Ditylenchus destructor</name>
    <dbReference type="NCBI Taxonomy" id="166010"/>
    <lineage>
        <taxon>Eukaryota</taxon>
        <taxon>Metazoa</taxon>
        <taxon>Ecdysozoa</taxon>
        <taxon>Nematoda</taxon>
        <taxon>Chromadorea</taxon>
        <taxon>Rhabditida</taxon>
        <taxon>Tylenchina</taxon>
        <taxon>Tylenchomorpha</taxon>
        <taxon>Sphaerularioidea</taxon>
        <taxon>Anguinidae</taxon>
        <taxon>Anguininae</taxon>
        <taxon>Ditylenchus</taxon>
    </lineage>
</organism>
<name>A0AAD4MK70_9BILA</name>
<proteinExistence type="predicted"/>
<dbReference type="EMBL" id="JAKKPZ010000655">
    <property type="protein sequence ID" value="KAI1693251.1"/>
    <property type="molecule type" value="Genomic_DNA"/>
</dbReference>
<dbReference type="Proteomes" id="UP001201812">
    <property type="component" value="Unassembled WGS sequence"/>
</dbReference>
<reference evidence="1" key="1">
    <citation type="submission" date="2022-01" db="EMBL/GenBank/DDBJ databases">
        <title>Genome Sequence Resource for Two Populations of Ditylenchus destructor, the Migratory Endoparasitic Phytonematode.</title>
        <authorList>
            <person name="Zhang H."/>
            <person name="Lin R."/>
            <person name="Xie B."/>
        </authorList>
    </citation>
    <scope>NUCLEOTIDE SEQUENCE</scope>
    <source>
        <strain evidence="1">BazhouSP</strain>
    </source>
</reference>
<sequence>MAALQGILSRAANQIIIVPSGIHSISNPQLTNTTRHNLAFDKWGLNKDQLEPQLSVPPAADYRFAEPAAPTQLNSPGFHSGSTNSPGLCSGISNSPGLCSGITASAQFTRISLRNRLSIRFYSDPRLNCTTQHRLYHFSGFHSGLTNSPGLRSGLTNFISVRPDFTPVNATTASSILPDFTPDSPTSDFALILD</sequence>
<accession>A0AAD4MK70</accession>